<keyword evidence="2" id="KW-0472">Membrane</keyword>
<feature type="region of interest" description="Disordered" evidence="1">
    <location>
        <begin position="99"/>
        <end position="213"/>
    </location>
</feature>
<gene>
    <name evidence="3" type="ORF">ETP43_05960</name>
</gene>
<keyword evidence="2" id="KW-1133">Transmembrane helix</keyword>
<proteinExistence type="predicted"/>
<name>A0A4V1NRS8_9FIRM</name>
<feature type="compositionally biased region" description="Basic residues" evidence="1">
    <location>
        <begin position="99"/>
        <end position="110"/>
    </location>
</feature>
<dbReference type="OrthoDB" id="2087351at2"/>
<reference evidence="3 4" key="1">
    <citation type="submission" date="2019-01" db="EMBL/GenBank/DDBJ databases">
        <title>Blautia sp. nov. KGMB01111 isolated human feces.</title>
        <authorList>
            <person name="Park J.-E."/>
            <person name="Kim J.-S."/>
            <person name="Park S.-H."/>
        </authorList>
    </citation>
    <scope>NUCLEOTIDE SEQUENCE [LARGE SCALE GENOMIC DNA]</scope>
    <source>
        <strain evidence="3 4">KGMB01111</strain>
    </source>
</reference>
<organism evidence="3 4">
    <name type="scientific">Blautia faecicola</name>
    <dbReference type="NCBI Taxonomy" id="2509240"/>
    <lineage>
        <taxon>Bacteria</taxon>
        <taxon>Bacillati</taxon>
        <taxon>Bacillota</taxon>
        <taxon>Clostridia</taxon>
        <taxon>Lachnospirales</taxon>
        <taxon>Lachnospiraceae</taxon>
        <taxon>Blautia</taxon>
    </lineage>
</organism>
<protein>
    <submittedName>
        <fullName evidence="3">DUF2953 domain-containing protein</fullName>
    </submittedName>
</protein>
<evidence type="ECO:0000313" key="3">
    <source>
        <dbReference type="EMBL" id="RXS74805.1"/>
    </source>
</evidence>
<feature type="compositionally biased region" description="Basic and acidic residues" evidence="1">
    <location>
        <begin position="125"/>
        <end position="213"/>
    </location>
</feature>
<feature type="compositionally biased region" description="Low complexity" evidence="1">
    <location>
        <begin position="113"/>
        <end position="124"/>
    </location>
</feature>
<dbReference type="RefSeq" id="WP_129257379.1">
    <property type="nucleotide sequence ID" value="NZ_SDKC01000001.1"/>
</dbReference>
<dbReference type="AlphaFoldDB" id="A0A4V1NRS8"/>
<keyword evidence="2" id="KW-0812">Transmembrane</keyword>
<feature type="transmembrane region" description="Helical" evidence="2">
    <location>
        <begin position="6"/>
        <end position="32"/>
    </location>
</feature>
<dbReference type="InterPro" id="IPR021338">
    <property type="entry name" value="DUF2953"/>
</dbReference>
<sequence>MHVILTILKILGILLLVILGLLLAIVLSVLFVPVRYQLEGEKPSPGWSEANGKIRVSWLLHLIHLRIQYREKELDWECYFFCVPLKKAGAALKRWKKKRRRKKAQRRKEQRKQAAQKAAQAQKAAVERKEKEKPLQIEEKARTAEKEQRVEEKQIESERLKTTEPEAKEAKTTESETRKTDATITEKQDTDKPKETELTKTEPEKTENTPKKETISEKLSRFWNRCKKIIGSILGFPGKLKKKLTNIRLTFRGFCDKIKQWRTLWKEESTQAALHFLTEKGRKLIRHVLPRKIRGSITFGCEDPALTGQILGAVAIAYPLYGKGVAVYPRFEEKILEGNLRMRGRIVAACLLWQAWKIYRNPDVRKTLKKIR</sequence>
<dbReference type="Pfam" id="PF11167">
    <property type="entry name" value="DUF2953"/>
    <property type="match status" value="1"/>
</dbReference>
<keyword evidence="4" id="KW-1185">Reference proteome</keyword>
<evidence type="ECO:0000256" key="1">
    <source>
        <dbReference type="SAM" id="MobiDB-lite"/>
    </source>
</evidence>
<evidence type="ECO:0000256" key="2">
    <source>
        <dbReference type="SAM" id="Phobius"/>
    </source>
</evidence>
<comment type="caution">
    <text evidence="3">The sequence shown here is derived from an EMBL/GenBank/DDBJ whole genome shotgun (WGS) entry which is preliminary data.</text>
</comment>
<dbReference type="Proteomes" id="UP000290106">
    <property type="component" value="Unassembled WGS sequence"/>
</dbReference>
<evidence type="ECO:0000313" key="4">
    <source>
        <dbReference type="Proteomes" id="UP000290106"/>
    </source>
</evidence>
<dbReference type="EMBL" id="SDKC01000001">
    <property type="protein sequence ID" value="RXS74805.1"/>
    <property type="molecule type" value="Genomic_DNA"/>
</dbReference>
<accession>A0A4V1NRS8</accession>